<feature type="region of interest" description="Disordered" evidence="9">
    <location>
        <begin position="349"/>
        <end position="368"/>
    </location>
</feature>
<evidence type="ECO:0000256" key="8">
    <source>
        <dbReference type="SAM" id="Coils"/>
    </source>
</evidence>
<keyword evidence="11" id="KW-1185">Reference proteome</keyword>
<comment type="subcellular location">
    <subcellularLocation>
        <location evidence="1">Cell outer membrane</location>
    </subcellularLocation>
</comment>
<dbReference type="GO" id="GO:1990281">
    <property type="term" value="C:efflux pump complex"/>
    <property type="evidence" value="ECO:0007669"/>
    <property type="project" value="TreeGrafter"/>
</dbReference>
<dbReference type="GO" id="GO:0009279">
    <property type="term" value="C:cell outer membrane"/>
    <property type="evidence" value="ECO:0007669"/>
    <property type="project" value="UniProtKB-SubCell"/>
</dbReference>
<dbReference type="AlphaFoldDB" id="A0A518K5D6"/>
<evidence type="ECO:0000256" key="6">
    <source>
        <dbReference type="ARBA" id="ARBA00023136"/>
    </source>
</evidence>
<evidence type="ECO:0000256" key="9">
    <source>
        <dbReference type="SAM" id="MobiDB-lite"/>
    </source>
</evidence>
<evidence type="ECO:0000313" key="10">
    <source>
        <dbReference type="EMBL" id="QDV72998.1"/>
    </source>
</evidence>
<keyword evidence="7" id="KW-0998">Cell outer membrane</keyword>
<keyword evidence="6" id="KW-0472">Membrane</keyword>
<organism evidence="10 11">
    <name type="scientific">Botrimarina mediterranea</name>
    <dbReference type="NCBI Taxonomy" id="2528022"/>
    <lineage>
        <taxon>Bacteria</taxon>
        <taxon>Pseudomonadati</taxon>
        <taxon>Planctomycetota</taxon>
        <taxon>Planctomycetia</taxon>
        <taxon>Pirellulales</taxon>
        <taxon>Lacipirellulaceae</taxon>
        <taxon>Botrimarina</taxon>
    </lineage>
</organism>
<dbReference type="SUPFAM" id="SSF56954">
    <property type="entry name" value="Outer membrane efflux proteins (OEP)"/>
    <property type="match status" value="1"/>
</dbReference>
<evidence type="ECO:0000256" key="4">
    <source>
        <dbReference type="ARBA" id="ARBA00022452"/>
    </source>
</evidence>
<dbReference type="InterPro" id="IPR003423">
    <property type="entry name" value="OMP_efflux"/>
</dbReference>
<dbReference type="GO" id="GO:0015562">
    <property type="term" value="F:efflux transmembrane transporter activity"/>
    <property type="evidence" value="ECO:0007669"/>
    <property type="project" value="InterPro"/>
</dbReference>
<protein>
    <submittedName>
        <fullName evidence="10">Outer membrane efflux protein</fullName>
    </submittedName>
</protein>
<dbReference type="EMBL" id="CP036349">
    <property type="protein sequence ID" value="QDV72998.1"/>
    <property type="molecule type" value="Genomic_DNA"/>
</dbReference>
<evidence type="ECO:0000256" key="5">
    <source>
        <dbReference type="ARBA" id="ARBA00022692"/>
    </source>
</evidence>
<dbReference type="PANTHER" id="PTHR30026">
    <property type="entry name" value="OUTER MEMBRANE PROTEIN TOLC"/>
    <property type="match status" value="1"/>
</dbReference>
<dbReference type="GO" id="GO:0015288">
    <property type="term" value="F:porin activity"/>
    <property type="evidence" value="ECO:0007669"/>
    <property type="project" value="TreeGrafter"/>
</dbReference>
<evidence type="ECO:0000256" key="3">
    <source>
        <dbReference type="ARBA" id="ARBA00022448"/>
    </source>
</evidence>
<comment type="similarity">
    <text evidence="2">Belongs to the outer membrane factor (OMF) (TC 1.B.17) family.</text>
</comment>
<dbReference type="RefSeq" id="WP_145109236.1">
    <property type="nucleotide sequence ID" value="NZ_CP036349.1"/>
</dbReference>
<gene>
    <name evidence="10" type="ORF">Spa11_11850</name>
</gene>
<accession>A0A518K5D6</accession>
<evidence type="ECO:0000256" key="7">
    <source>
        <dbReference type="ARBA" id="ARBA00023237"/>
    </source>
</evidence>
<keyword evidence="3" id="KW-0813">Transport</keyword>
<keyword evidence="8" id="KW-0175">Coiled coil</keyword>
<evidence type="ECO:0000256" key="1">
    <source>
        <dbReference type="ARBA" id="ARBA00004442"/>
    </source>
</evidence>
<keyword evidence="5" id="KW-0812">Transmembrane</keyword>
<dbReference type="Gene3D" id="1.20.1600.10">
    <property type="entry name" value="Outer membrane efflux proteins (OEP)"/>
    <property type="match status" value="1"/>
</dbReference>
<evidence type="ECO:0000256" key="2">
    <source>
        <dbReference type="ARBA" id="ARBA00007613"/>
    </source>
</evidence>
<proteinExistence type="inferred from homology"/>
<reference evidence="10 11" key="1">
    <citation type="submission" date="2019-02" db="EMBL/GenBank/DDBJ databases">
        <title>Deep-cultivation of Planctomycetes and their phenomic and genomic characterization uncovers novel biology.</title>
        <authorList>
            <person name="Wiegand S."/>
            <person name="Jogler M."/>
            <person name="Boedeker C."/>
            <person name="Pinto D."/>
            <person name="Vollmers J."/>
            <person name="Rivas-Marin E."/>
            <person name="Kohn T."/>
            <person name="Peeters S.H."/>
            <person name="Heuer A."/>
            <person name="Rast P."/>
            <person name="Oberbeckmann S."/>
            <person name="Bunk B."/>
            <person name="Jeske O."/>
            <person name="Meyerdierks A."/>
            <person name="Storesund J.E."/>
            <person name="Kallscheuer N."/>
            <person name="Luecker S."/>
            <person name="Lage O.M."/>
            <person name="Pohl T."/>
            <person name="Merkel B.J."/>
            <person name="Hornburger P."/>
            <person name="Mueller R.-W."/>
            <person name="Bruemmer F."/>
            <person name="Labrenz M."/>
            <person name="Spormann A.M."/>
            <person name="Op den Camp H."/>
            <person name="Overmann J."/>
            <person name="Amann R."/>
            <person name="Jetten M.S.M."/>
            <person name="Mascher T."/>
            <person name="Medema M.H."/>
            <person name="Devos D.P."/>
            <person name="Kaster A.-K."/>
            <person name="Ovreas L."/>
            <person name="Rohde M."/>
            <person name="Galperin M.Y."/>
            <person name="Jogler C."/>
        </authorList>
    </citation>
    <scope>NUCLEOTIDE SEQUENCE [LARGE SCALE GENOMIC DNA]</scope>
    <source>
        <strain evidence="10 11">Spa11</strain>
    </source>
</reference>
<feature type="compositionally biased region" description="Low complexity" evidence="9">
    <location>
        <begin position="353"/>
        <end position="367"/>
    </location>
</feature>
<dbReference type="Proteomes" id="UP000316426">
    <property type="component" value="Chromosome"/>
</dbReference>
<feature type="coiled-coil region" evidence="8">
    <location>
        <begin position="503"/>
        <end position="562"/>
    </location>
</feature>
<dbReference type="KEGG" id="bmei:Spa11_11850"/>
<evidence type="ECO:0000313" key="11">
    <source>
        <dbReference type="Proteomes" id="UP000316426"/>
    </source>
</evidence>
<dbReference type="Pfam" id="PF02321">
    <property type="entry name" value="OEP"/>
    <property type="match status" value="1"/>
</dbReference>
<dbReference type="InterPro" id="IPR051906">
    <property type="entry name" value="TolC-like"/>
</dbReference>
<dbReference type="PANTHER" id="PTHR30026:SF23">
    <property type="entry name" value="TO APRF-PUTATIVE OUTER MEMBRANE EFFLUX PROTEIN OR SECRETED ALKALINE PHOSPHATASE-RELATED"/>
    <property type="match status" value="1"/>
</dbReference>
<sequence>MTTCHTATDRLHWRRCVSCVLVGVMAASGCRSVKKEPCTFYDSAAAQVTYEAPAATASQLTLESPVVCSEDDIDMAEPSALDPNAPIDYQDLTLEEAIQHALQNTRVLRDMGGVITTPDALVASVYDPAMQYSDPLTGEEAALSAFDATFAANAYFEKVDREYNNTFIGRGGQLIQDLGNARAELRKTTATGTQVFMRHLLESDFNNNVGNRFGSPSQSFGALLEGEIRQPLLQGAGVQFNRIAGPNGQPGQLNGVLLARTRTDISLAQFEASVRDLVSNVENAYWDLYFAYRDLDAKKRARDFALETYQSVAVRAGYGDEEGTNEKIGQALEQYWRYESEVLNAQTGRPVEGTRTGWGSSGGTSRSPVGVRLAERRLRLIIGMPINGGAVLRPSTEPLVAPVSFDWNRLAGTAVEARPELRAQRWRIKQLEMELLAGRNLLLPDLDVVGRYRWRGFGEDLMSQSNQPFSSAYGDLTSGDYQEWQLGVEMEVPLGFRRAHTAVRNAEHSLARSRAILKEQKRDVVFGLSNAIADAQRSFSVVQAQYNRFQAAERQIEALSRLEEAGETSVDLKLEAQRRVLDTEILYHQATVDYMLALRNVYYETGTLLDYNNVFLAEGPSPAGAVRDAIDLSQRRTKPLDYTRRDAVISAGPAL</sequence>
<name>A0A518K5D6_9BACT</name>
<keyword evidence="4" id="KW-1134">Transmembrane beta strand</keyword>